<dbReference type="InterPro" id="IPR025461">
    <property type="entry name" value="ABA4-like"/>
</dbReference>
<accession>A0A1U7VSQ6</accession>
<gene>
    <name evidence="3" type="primary">LOC104216582</name>
</gene>
<evidence type="ECO:0000313" key="2">
    <source>
        <dbReference type="Proteomes" id="UP000189701"/>
    </source>
</evidence>
<evidence type="ECO:0000256" key="1">
    <source>
        <dbReference type="SAM" id="Phobius"/>
    </source>
</evidence>
<keyword evidence="1" id="KW-1133">Transmembrane helix</keyword>
<dbReference type="Proteomes" id="UP000189701">
    <property type="component" value="Unplaced"/>
</dbReference>
<keyword evidence="1" id="KW-0812">Transmembrane</keyword>
<dbReference type="eggNOG" id="ENOG502QVVZ">
    <property type="taxonomic scope" value="Eukaryota"/>
</dbReference>
<dbReference type="KEGG" id="nsy:104216582"/>
<feature type="transmembrane region" description="Helical" evidence="1">
    <location>
        <begin position="218"/>
        <end position="235"/>
    </location>
</feature>
<dbReference type="RefSeq" id="XP_009764965.1">
    <property type="nucleotide sequence ID" value="XM_009766663.1"/>
</dbReference>
<sequence>MAISSSSCFCHLFISSKSQTNCRASALTSNMYTKRNNAAPFALGPVKSELSNQQVEGLGTKLSTGWSFLGGSRIVIRPNVTRNLLQRKSSTVSASWFSSSEIAATAFPLGSVSVLPFYVFMVVAPKAEFTHKVMESKLPYIVLGLLYSYILVLSWRPDTLQLLFHYQDLIPDQAGITQLFSREMSLASAWIHILVMDLFAARMVYLDGLQNCVETRHSVSLCLMSCPIGVISHFITKALSNRSSKENLRV</sequence>
<keyword evidence="1" id="KW-0472">Membrane</keyword>
<dbReference type="Pfam" id="PF14108">
    <property type="entry name" value="ABA4-like"/>
    <property type="match status" value="1"/>
</dbReference>
<organism evidence="2 3">
    <name type="scientific">Nicotiana sylvestris</name>
    <name type="common">Wood tobacco</name>
    <name type="synonym">South American tobacco</name>
    <dbReference type="NCBI Taxonomy" id="4096"/>
    <lineage>
        <taxon>Eukaryota</taxon>
        <taxon>Viridiplantae</taxon>
        <taxon>Streptophyta</taxon>
        <taxon>Embryophyta</taxon>
        <taxon>Tracheophyta</taxon>
        <taxon>Spermatophyta</taxon>
        <taxon>Magnoliopsida</taxon>
        <taxon>eudicotyledons</taxon>
        <taxon>Gunneridae</taxon>
        <taxon>Pentapetalae</taxon>
        <taxon>asterids</taxon>
        <taxon>lamiids</taxon>
        <taxon>Solanales</taxon>
        <taxon>Solanaceae</taxon>
        <taxon>Nicotianoideae</taxon>
        <taxon>Nicotianeae</taxon>
        <taxon>Nicotiana</taxon>
    </lineage>
</organism>
<protein>
    <submittedName>
        <fullName evidence="3">Uncharacterized protein LOC104216582 isoform X1</fullName>
    </submittedName>
</protein>
<dbReference type="PANTHER" id="PTHR34543:SF8">
    <property type="entry name" value="PROTEIN ABA DEFICIENT 4, CHLOROPLASTIC-LIKE"/>
    <property type="match status" value="1"/>
</dbReference>
<keyword evidence="2" id="KW-1185">Reference proteome</keyword>
<feature type="transmembrane region" description="Helical" evidence="1">
    <location>
        <begin position="102"/>
        <end position="125"/>
    </location>
</feature>
<dbReference type="GeneID" id="104216582"/>
<proteinExistence type="predicted"/>
<name>A0A1U7VSQ6_NICSY</name>
<dbReference type="OrthoDB" id="196782at2759"/>
<dbReference type="PANTHER" id="PTHR34543">
    <property type="entry name" value="PROTEIN ABA DEFICIENT 4, CHLOROPLASTIC"/>
    <property type="match status" value="1"/>
</dbReference>
<feature type="transmembrane region" description="Helical" evidence="1">
    <location>
        <begin position="189"/>
        <end position="206"/>
    </location>
</feature>
<feature type="transmembrane region" description="Helical" evidence="1">
    <location>
        <begin position="137"/>
        <end position="155"/>
    </location>
</feature>
<dbReference type="AlphaFoldDB" id="A0A1U7VSQ6"/>
<reference evidence="3" key="2">
    <citation type="submission" date="2025-08" db="UniProtKB">
        <authorList>
            <consortium name="RefSeq"/>
        </authorList>
    </citation>
    <scope>IDENTIFICATION</scope>
    <source>
        <tissue evidence="3">Leaf</tissue>
    </source>
</reference>
<evidence type="ECO:0000313" key="3">
    <source>
        <dbReference type="RefSeq" id="XP_009764965.1"/>
    </source>
</evidence>
<reference evidence="2" key="1">
    <citation type="journal article" date="2013" name="Genome Biol.">
        <title>Reference genomes and transcriptomes of Nicotiana sylvestris and Nicotiana tomentosiformis.</title>
        <authorList>
            <person name="Sierro N."/>
            <person name="Battey J.N."/>
            <person name="Ouadi S."/>
            <person name="Bovet L."/>
            <person name="Goepfert S."/>
            <person name="Bakaher N."/>
            <person name="Peitsch M.C."/>
            <person name="Ivanov N.V."/>
        </authorList>
    </citation>
    <scope>NUCLEOTIDE SEQUENCE [LARGE SCALE GENOMIC DNA]</scope>
</reference>